<dbReference type="EMBL" id="JAFMYU010000003">
    <property type="protein sequence ID" value="MBO0930348.1"/>
    <property type="molecule type" value="Genomic_DNA"/>
</dbReference>
<organism evidence="2 3">
    <name type="scientific">Fibrella aquatilis</name>
    <dbReference type="NCBI Taxonomy" id="2817059"/>
    <lineage>
        <taxon>Bacteria</taxon>
        <taxon>Pseudomonadati</taxon>
        <taxon>Bacteroidota</taxon>
        <taxon>Cytophagia</taxon>
        <taxon>Cytophagales</taxon>
        <taxon>Spirosomataceae</taxon>
        <taxon>Fibrella</taxon>
    </lineage>
</organism>
<dbReference type="AlphaFoldDB" id="A0A939G5V6"/>
<comment type="caution">
    <text evidence="2">The sequence shown here is derived from an EMBL/GenBank/DDBJ whole genome shotgun (WGS) entry which is preliminary data.</text>
</comment>
<protein>
    <submittedName>
        <fullName evidence="2">Uncharacterized protein</fullName>
    </submittedName>
</protein>
<keyword evidence="1" id="KW-0175">Coiled coil</keyword>
<evidence type="ECO:0000256" key="1">
    <source>
        <dbReference type="SAM" id="Coils"/>
    </source>
</evidence>
<dbReference type="Proteomes" id="UP000664795">
    <property type="component" value="Unassembled WGS sequence"/>
</dbReference>
<reference evidence="2 3" key="1">
    <citation type="submission" date="2021-03" db="EMBL/GenBank/DDBJ databases">
        <title>Fibrella sp. HMF5036 genome sequencing and assembly.</title>
        <authorList>
            <person name="Kang H."/>
            <person name="Kim H."/>
            <person name="Bae S."/>
            <person name="Joh K."/>
        </authorList>
    </citation>
    <scope>NUCLEOTIDE SEQUENCE [LARGE SCALE GENOMIC DNA]</scope>
    <source>
        <strain evidence="2 3">HMF5036</strain>
    </source>
</reference>
<sequence>MAKSATERDPQVSFRVRREIFDTLTQLADGETLYQFMPQWVEDMLSGEAITRLTQELADARRVNGNLERENQGMADRMFAAEDTVKTLRQEAVDTTMNVERLRAKLGTESQKVQALQLQNVELLTENGVLRDRLKRVIDKAVQNSFVTRKTFEAL</sequence>
<feature type="coiled-coil region" evidence="1">
    <location>
        <begin position="50"/>
        <end position="119"/>
    </location>
</feature>
<accession>A0A939G5V6</accession>
<evidence type="ECO:0000313" key="3">
    <source>
        <dbReference type="Proteomes" id="UP000664795"/>
    </source>
</evidence>
<evidence type="ECO:0000313" key="2">
    <source>
        <dbReference type="EMBL" id="MBO0930348.1"/>
    </source>
</evidence>
<name>A0A939G5V6_9BACT</name>
<proteinExistence type="predicted"/>
<gene>
    <name evidence="2" type="ORF">J2I48_05040</name>
</gene>
<keyword evidence="3" id="KW-1185">Reference proteome</keyword>
<dbReference type="RefSeq" id="WP_207334313.1">
    <property type="nucleotide sequence ID" value="NZ_JAFMYU010000003.1"/>
</dbReference>